<dbReference type="Proteomes" id="UP000247371">
    <property type="component" value="Unassembled WGS sequence"/>
</dbReference>
<evidence type="ECO:0000313" key="3">
    <source>
        <dbReference type="Proteomes" id="UP000247371"/>
    </source>
</evidence>
<feature type="region of interest" description="Disordered" evidence="1">
    <location>
        <begin position="1"/>
        <end position="37"/>
    </location>
</feature>
<sequence>MMPPPGRLSGGQIRQPYAPMTMDVGGHPDRSGGQAATMAMEREWKDGMGCRQSAFPVHFHNIIKYNICRVVWLIQSVTYEWGRSAYRTESGRGVQLCRLSWMQPWRVLPEWM</sequence>
<evidence type="ECO:0000256" key="1">
    <source>
        <dbReference type="SAM" id="MobiDB-lite"/>
    </source>
</evidence>
<comment type="caution">
    <text evidence="2">The sequence shown here is derived from an EMBL/GenBank/DDBJ whole genome shotgun (WGS) entry which is preliminary data.</text>
</comment>
<keyword evidence="3" id="KW-1185">Reference proteome</keyword>
<gene>
    <name evidence="2" type="ORF">CFR76_02295</name>
</gene>
<dbReference type="EMBL" id="NKUB01000002">
    <property type="protein sequence ID" value="PYD70790.1"/>
    <property type="molecule type" value="Genomic_DNA"/>
</dbReference>
<evidence type="ECO:0000313" key="2">
    <source>
        <dbReference type="EMBL" id="PYD70790.1"/>
    </source>
</evidence>
<name>A0A2V4RQ93_9PROT</name>
<dbReference type="AlphaFoldDB" id="A0A2V4RQ93"/>
<accession>A0A2V4RQ93</accession>
<reference evidence="2 3" key="1">
    <citation type="submission" date="2017-07" db="EMBL/GenBank/DDBJ databases">
        <title>A draft genome sequence of Komagataeibacter swingsii LMG 22125.</title>
        <authorList>
            <person name="Skraban J."/>
            <person name="Cleenwerck I."/>
            <person name="Vandamme P."/>
            <person name="Trcek J."/>
        </authorList>
    </citation>
    <scope>NUCLEOTIDE SEQUENCE [LARGE SCALE GENOMIC DNA]</scope>
    <source>
        <strain evidence="2 3">LMG 22125</strain>
    </source>
</reference>
<organism evidence="2 3">
    <name type="scientific">Komagataeibacter swingsii</name>
    <dbReference type="NCBI Taxonomy" id="215220"/>
    <lineage>
        <taxon>Bacteria</taxon>
        <taxon>Pseudomonadati</taxon>
        <taxon>Pseudomonadota</taxon>
        <taxon>Alphaproteobacteria</taxon>
        <taxon>Acetobacterales</taxon>
        <taxon>Acetobacteraceae</taxon>
        <taxon>Komagataeibacter</taxon>
    </lineage>
</organism>
<proteinExistence type="predicted"/>
<protein>
    <submittedName>
        <fullName evidence="2">Uncharacterized protein</fullName>
    </submittedName>
</protein>